<evidence type="ECO:0000313" key="2">
    <source>
        <dbReference type="Proteomes" id="UP000828251"/>
    </source>
</evidence>
<gene>
    <name evidence="1" type="ORF">J1N35_004640</name>
</gene>
<organism evidence="1 2">
    <name type="scientific">Gossypium stocksii</name>
    <dbReference type="NCBI Taxonomy" id="47602"/>
    <lineage>
        <taxon>Eukaryota</taxon>
        <taxon>Viridiplantae</taxon>
        <taxon>Streptophyta</taxon>
        <taxon>Embryophyta</taxon>
        <taxon>Tracheophyta</taxon>
        <taxon>Spermatophyta</taxon>
        <taxon>Magnoliopsida</taxon>
        <taxon>eudicotyledons</taxon>
        <taxon>Gunneridae</taxon>
        <taxon>Pentapetalae</taxon>
        <taxon>rosids</taxon>
        <taxon>malvids</taxon>
        <taxon>Malvales</taxon>
        <taxon>Malvaceae</taxon>
        <taxon>Malvoideae</taxon>
        <taxon>Gossypium</taxon>
    </lineage>
</organism>
<proteinExistence type="predicted"/>
<evidence type="ECO:0000313" key="1">
    <source>
        <dbReference type="EMBL" id="KAH1121480.1"/>
    </source>
</evidence>
<sequence length="99" mass="11902">MHGPKERDKWKDPELINLQWTDFDDQKRNKKSTMDSNSYDYVQRRDLNLLQNIDMDKVINCLTEKRGEWKRQSSTNLPLSFKQSNMSPEAKMWSQFICT</sequence>
<name>A0A9D3WDX5_9ROSI</name>
<protein>
    <submittedName>
        <fullName evidence="1">Uncharacterized protein</fullName>
    </submittedName>
</protein>
<reference evidence="1 2" key="1">
    <citation type="journal article" date="2021" name="Plant Biotechnol. J.">
        <title>Multi-omics assisted identification of the key and species-specific regulatory components of drought-tolerant mechanisms in Gossypium stocksii.</title>
        <authorList>
            <person name="Yu D."/>
            <person name="Ke L."/>
            <person name="Zhang D."/>
            <person name="Wu Y."/>
            <person name="Sun Y."/>
            <person name="Mei J."/>
            <person name="Sun J."/>
            <person name="Sun Y."/>
        </authorList>
    </citation>
    <scope>NUCLEOTIDE SEQUENCE [LARGE SCALE GENOMIC DNA]</scope>
    <source>
        <strain evidence="2">cv. E1</strain>
        <tissue evidence="1">Leaf</tissue>
    </source>
</reference>
<comment type="caution">
    <text evidence="1">The sequence shown here is derived from an EMBL/GenBank/DDBJ whole genome shotgun (WGS) entry which is preliminary data.</text>
</comment>
<accession>A0A9D3WDX5</accession>
<keyword evidence="2" id="KW-1185">Reference proteome</keyword>
<dbReference type="EMBL" id="JAIQCV010000002">
    <property type="protein sequence ID" value="KAH1121480.1"/>
    <property type="molecule type" value="Genomic_DNA"/>
</dbReference>
<dbReference type="AlphaFoldDB" id="A0A9D3WDX5"/>
<dbReference type="Proteomes" id="UP000828251">
    <property type="component" value="Unassembled WGS sequence"/>
</dbReference>